<evidence type="ECO:0000313" key="3">
    <source>
        <dbReference type="EMBL" id="EFJ07524.1"/>
    </source>
</evidence>
<dbReference type="EMBL" id="GL377738">
    <property type="protein sequence ID" value="EFJ05088.1"/>
    <property type="molecule type" value="Genomic_DNA"/>
</dbReference>
<gene>
    <name evidence="3" type="ORF">SELMODRAFT_272208</name>
    <name evidence="2" type="ORF">SELMODRAFT_449242</name>
</gene>
<proteinExistence type="predicted"/>
<dbReference type="Gramene" id="EFJ05088">
    <property type="protein sequence ID" value="EFJ05088"/>
    <property type="gene ID" value="SELMODRAFT_449242"/>
</dbReference>
<dbReference type="Gramene" id="EFJ07524">
    <property type="protein sequence ID" value="EFJ07524"/>
    <property type="gene ID" value="SELMODRAFT_272208"/>
</dbReference>
<dbReference type="OrthoDB" id="308440at2759"/>
<evidence type="ECO:0000313" key="4">
    <source>
        <dbReference type="Proteomes" id="UP000001514"/>
    </source>
</evidence>
<dbReference type="InParanoid" id="D8T794"/>
<dbReference type="SUPFAM" id="SSF51306">
    <property type="entry name" value="LexA/Signal peptidase"/>
    <property type="match status" value="1"/>
</dbReference>
<dbReference type="GO" id="GO:0006465">
    <property type="term" value="P:signal peptide processing"/>
    <property type="evidence" value="ECO:0007669"/>
    <property type="project" value="InterPro"/>
</dbReference>
<dbReference type="HOGENOM" id="CLU_116023_0_0_1"/>
<protein>
    <recommendedName>
        <fullName evidence="1">Peptidase S26 domain-containing protein</fullName>
    </recommendedName>
</protein>
<reference evidence="3 4" key="1">
    <citation type="journal article" date="2011" name="Science">
        <title>The Selaginella genome identifies genetic changes associated with the evolution of vascular plants.</title>
        <authorList>
            <person name="Banks J.A."/>
            <person name="Nishiyama T."/>
            <person name="Hasebe M."/>
            <person name="Bowman J.L."/>
            <person name="Gribskov M."/>
            <person name="dePamphilis C."/>
            <person name="Albert V.A."/>
            <person name="Aono N."/>
            <person name="Aoyama T."/>
            <person name="Ambrose B.A."/>
            <person name="Ashton N.W."/>
            <person name="Axtell M.J."/>
            <person name="Barker E."/>
            <person name="Barker M.S."/>
            <person name="Bennetzen J.L."/>
            <person name="Bonawitz N.D."/>
            <person name="Chapple C."/>
            <person name="Cheng C."/>
            <person name="Correa L.G."/>
            <person name="Dacre M."/>
            <person name="DeBarry J."/>
            <person name="Dreyer I."/>
            <person name="Elias M."/>
            <person name="Engstrom E.M."/>
            <person name="Estelle M."/>
            <person name="Feng L."/>
            <person name="Finet C."/>
            <person name="Floyd S.K."/>
            <person name="Frommer W.B."/>
            <person name="Fujita T."/>
            <person name="Gramzow L."/>
            <person name="Gutensohn M."/>
            <person name="Harholt J."/>
            <person name="Hattori M."/>
            <person name="Heyl A."/>
            <person name="Hirai T."/>
            <person name="Hiwatashi Y."/>
            <person name="Ishikawa M."/>
            <person name="Iwata M."/>
            <person name="Karol K.G."/>
            <person name="Koehler B."/>
            <person name="Kolukisaoglu U."/>
            <person name="Kubo M."/>
            <person name="Kurata T."/>
            <person name="Lalonde S."/>
            <person name="Li K."/>
            <person name="Li Y."/>
            <person name="Litt A."/>
            <person name="Lyons E."/>
            <person name="Manning G."/>
            <person name="Maruyama T."/>
            <person name="Michael T.P."/>
            <person name="Mikami K."/>
            <person name="Miyazaki S."/>
            <person name="Morinaga S."/>
            <person name="Murata T."/>
            <person name="Mueller-Roeber B."/>
            <person name="Nelson D.R."/>
            <person name="Obara M."/>
            <person name="Oguri Y."/>
            <person name="Olmstead R.G."/>
            <person name="Onodera N."/>
            <person name="Petersen B.L."/>
            <person name="Pils B."/>
            <person name="Prigge M."/>
            <person name="Rensing S.A."/>
            <person name="Riano-Pachon D.M."/>
            <person name="Roberts A.W."/>
            <person name="Sato Y."/>
            <person name="Scheller H.V."/>
            <person name="Schulz B."/>
            <person name="Schulz C."/>
            <person name="Shakirov E.V."/>
            <person name="Shibagaki N."/>
            <person name="Shinohara N."/>
            <person name="Shippen D.E."/>
            <person name="Soerensen I."/>
            <person name="Sotooka R."/>
            <person name="Sugimoto N."/>
            <person name="Sugita M."/>
            <person name="Sumikawa N."/>
            <person name="Tanurdzic M."/>
            <person name="Theissen G."/>
            <person name="Ulvskov P."/>
            <person name="Wakazuki S."/>
            <person name="Weng J.K."/>
            <person name="Willats W.W."/>
            <person name="Wipf D."/>
            <person name="Wolf P.G."/>
            <person name="Yang L."/>
            <person name="Zimmer A.D."/>
            <person name="Zhu Q."/>
            <person name="Mitros T."/>
            <person name="Hellsten U."/>
            <person name="Loque D."/>
            <person name="Otillar R."/>
            <person name="Salamov A."/>
            <person name="Schmutz J."/>
            <person name="Shapiro H."/>
            <person name="Lindquist E."/>
            <person name="Lucas S."/>
            <person name="Rokhsar D."/>
            <person name="Grigoriev I.V."/>
        </authorList>
    </citation>
    <scope>NUCLEOTIDE SEQUENCE [LARGE SCALE GENOMIC DNA]</scope>
</reference>
<feature type="domain" description="Peptidase S26" evidence="1">
    <location>
        <begin position="48"/>
        <end position="112"/>
    </location>
</feature>
<dbReference type="PANTHER" id="PTHR47040:SF1">
    <property type="entry name" value="MITOCHONDRIAL ATP-INDEPENDENT INNER MEMBRANE PROTEASE SUBUNIT 2"/>
    <property type="match status" value="1"/>
</dbReference>
<dbReference type="STRING" id="88036.D8T794"/>
<dbReference type="Proteomes" id="UP000001514">
    <property type="component" value="Unassembled WGS sequence"/>
</dbReference>
<dbReference type="Gene3D" id="2.10.109.10">
    <property type="entry name" value="Umud Fragment, subunit A"/>
    <property type="match status" value="1"/>
</dbReference>
<dbReference type="InterPro" id="IPR036286">
    <property type="entry name" value="LexA/Signal_pep-like_sf"/>
</dbReference>
<dbReference type="GO" id="GO:0004252">
    <property type="term" value="F:serine-type endopeptidase activity"/>
    <property type="evidence" value="ECO:0007669"/>
    <property type="project" value="InterPro"/>
</dbReference>
<dbReference type="eggNOG" id="KOG1568">
    <property type="taxonomic scope" value="Eukaryota"/>
</dbReference>
<dbReference type="Pfam" id="PF10502">
    <property type="entry name" value="Peptidase_S26"/>
    <property type="match status" value="1"/>
</dbReference>
<dbReference type="KEGG" id="smo:SELMODRAFT_449242"/>
<dbReference type="FunCoup" id="D8T794">
    <property type="interactions" value="2708"/>
</dbReference>
<keyword evidence="4" id="KW-1185">Reference proteome</keyword>
<evidence type="ECO:0000313" key="2">
    <source>
        <dbReference type="EMBL" id="EFJ05088.1"/>
    </source>
</evidence>
<sequence length="198" mass="22281">MWIRYFVVKLTHSIATAAKSYDKGQINEKQLGDRIWKNLFQGRLTFFHHVKGEQMAPTFKSQGETLLVRSVPLPSSRCIFIGDVVVFKDPQDTAQALVRRVAALEGDELVSTDEKDEPFTLEEGQCWVVSDNEALSSKEAYDSRTFGPLPMKNIFGRAIYCSHSAVDHGHVLNSSEAMHKDTPVVAVELDLEELRKQA</sequence>
<dbReference type="InterPro" id="IPR053307">
    <property type="entry name" value="Mitochondrial_IM_protease"/>
</dbReference>
<dbReference type="InterPro" id="IPR019533">
    <property type="entry name" value="Peptidase_S26"/>
</dbReference>
<dbReference type="AlphaFoldDB" id="D8T794"/>
<dbReference type="EMBL" id="GL377684">
    <property type="protein sequence ID" value="EFJ07524.1"/>
    <property type="molecule type" value="Genomic_DNA"/>
</dbReference>
<name>D8T794_SELML</name>
<dbReference type="CDD" id="cd06530">
    <property type="entry name" value="S26_SPase_I"/>
    <property type="match status" value="1"/>
</dbReference>
<organism evidence="4">
    <name type="scientific">Selaginella moellendorffii</name>
    <name type="common">Spikemoss</name>
    <dbReference type="NCBI Taxonomy" id="88036"/>
    <lineage>
        <taxon>Eukaryota</taxon>
        <taxon>Viridiplantae</taxon>
        <taxon>Streptophyta</taxon>
        <taxon>Embryophyta</taxon>
        <taxon>Tracheophyta</taxon>
        <taxon>Lycopodiopsida</taxon>
        <taxon>Selaginellales</taxon>
        <taxon>Selaginellaceae</taxon>
        <taxon>Selaginella</taxon>
    </lineage>
</organism>
<dbReference type="KEGG" id="smo:SELMODRAFT_272208"/>
<evidence type="ECO:0000259" key="1">
    <source>
        <dbReference type="Pfam" id="PF10502"/>
    </source>
</evidence>
<dbReference type="PANTHER" id="PTHR47040">
    <property type="entry name" value="OSJNBA0068L06.9 PROTEIN"/>
    <property type="match status" value="1"/>
</dbReference>
<accession>D8T794</accession>
<dbReference type="OMA" id="MARNHKA"/>